<dbReference type="PROSITE" id="PS00061">
    <property type="entry name" value="ADH_SHORT"/>
    <property type="match status" value="1"/>
</dbReference>
<comment type="caution">
    <text evidence="3">The sequence shown here is derived from an EMBL/GenBank/DDBJ whole genome shotgun (WGS) entry which is preliminary data.</text>
</comment>
<dbReference type="InterPro" id="IPR002347">
    <property type="entry name" value="SDR_fam"/>
</dbReference>
<dbReference type="Proteomes" id="UP001595528">
    <property type="component" value="Unassembled WGS sequence"/>
</dbReference>
<dbReference type="InterPro" id="IPR036291">
    <property type="entry name" value="NAD(P)-bd_dom_sf"/>
</dbReference>
<evidence type="ECO:0000313" key="4">
    <source>
        <dbReference type="Proteomes" id="UP001595528"/>
    </source>
</evidence>
<dbReference type="PRINTS" id="PR00081">
    <property type="entry name" value="GDHRDH"/>
</dbReference>
<dbReference type="PANTHER" id="PTHR42760">
    <property type="entry name" value="SHORT-CHAIN DEHYDROGENASES/REDUCTASES FAMILY MEMBER"/>
    <property type="match status" value="1"/>
</dbReference>
<evidence type="ECO:0000256" key="2">
    <source>
        <dbReference type="RuleBase" id="RU000363"/>
    </source>
</evidence>
<protein>
    <submittedName>
        <fullName evidence="3">SDR family oxidoreductase</fullName>
    </submittedName>
</protein>
<comment type="similarity">
    <text evidence="1 2">Belongs to the short-chain dehydrogenases/reductases (SDR) family.</text>
</comment>
<dbReference type="InterPro" id="IPR020904">
    <property type="entry name" value="Sc_DH/Rdtase_CS"/>
</dbReference>
<dbReference type="PANTHER" id="PTHR42760:SF135">
    <property type="entry name" value="BLL7886 PROTEIN"/>
    <property type="match status" value="1"/>
</dbReference>
<name>A0ABV7KU18_9PROT</name>
<dbReference type="RefSeq" id="WP_379897596.1">
    <property type="nucleotide sequence ID" value="NZ_JBHRTR010000005.1"/>
</dbReference>
<dbReference type="NCBIfam" id="NF005402">
    <property type="entry name" value="PRK06949.1"/>
    <property type="match status" value="1"/>
</dbReference>
<dbReference type="EMBL" id="JBHRTR010000005">
    <property type="protein sequence ID" value="MFC3225858.1"/>
    <property type="molecule type" value="Genomic_DNA"/>
</dbReference>
<dbReference type="PRINTS" id="PR00080">
    <property type="entry name" value="SDRFAMILY"/>
</dbReference>
<proteinExistence type="inferred from homology"/>
<dbReference type="CDD" id="cd05233">
    <property type="entry name" value="SDR_c"/>
    <property type="match status" value="1"/>
</dbReference>
<gene>
    <name evidence="3" type="ORF">ACFOGJ_01360</name>
</gene>
<evidence type="ECO:0000256" key="1">
    <source>
        <dbReference type="ARBA" id="ARBA00006484"/>
    </source>
</evidence>
<keyword evidence="4" id="KW-1185">Reference proteome</keyword>
<reference evidence="4" key="1">
    <citation type="journal article" date="2019" name="Int. J. Syst. Evol. Microbiol.">
        <title>The Global Catalogue of Microorganisms (GCM) 10K type strain sequencing project: providing services to taxonomists for standard genome sequencing and annotation.</title>
        <authorList>
            <consortium name="The Broad Institute Genomics Platform"/>
            <consortium name="The Broad Institute Genome Sequencing Center for Infectious Disease"/>
            <person name="Wu L."/>
            <person name="Ma J."/>
        </authorList>
    </citation>
    <scope>NUCLEOTIDE SEQUENCE [LARGE SCALE GENOMIC DNA]</scope>
    <source>
        <strain evidence="4">KCTC 42964</strain>
    </source>
</reference>
<dbReference type="Gene3D" id="3.40.50.720">
    <property type="entry name" value="NAD(P)-binding Rossmann-like Domain"/>
    <property type="match status" value="1"/>
</dbReference>
<sequence length="253" mass="27041">MSALLDLSGMTALVTGASSGLGERFATVLAGAGARVAIAARRTERLEALQARIEEAGGRALPVRMDVTDLQSIADAVAHVETELGPIHVLVNNSGVSAPKRMTEVTEEDYDFVMDTNLKGAFFVAKEVAAQMIRHGVKGRIINIASVAAHKYLGLLGVYGMSKSAVVYMTQAMAAEWVRNDINTNAICPGYIETEMNRDHWETEGGRKLMAMLPRKRVGDVGDLDGALLLLASPQSHFINGAVINVDDGMSCL</sequence>
<organism evidence="3 4">
    <name type="scientific">Marinibaculum pumilum</name>
    <dbReference type="NCBI Taxonomy" id="1766165"/>
    <lineage>
        <taxon>Bacteria</taxon>
        <taxon>Pseudomonadati</taxon>
        <taxon>Pseudomonadota</taxon>
        <taxon>Alphaproteobacteria</taxon>
        <taxon>Rhodospirillales</taxon>
        <taxon>Rhodospirillaceae</taxon>
        <taxon>Marinibaculum</taxon>
    </lineage>
</organism>
<evidence type="ECO:0000313" key="3">
    <source>
        <dbReference type="EMBL" id="MFC3225858.1"/>
    </source>
</evidence>
<dbReference type="SUPFAM" id="SSF51735">
    <property type="entry name" value="NAD(P)-binding Rossmann-fold domains"/>
    <property type="match status" value="1"/>
</dbReference>
<accession>A0ABV7KU18</accession>
<dbReference type="Pfam" id="PF00106">
    <property type="entry name" value="adh_short"/>
    <property type="match status" value="1"/>
</dbReference>